<name>A0A542DWG6_9MICO</name>
<dbReference type="AlphaFoldDB" id="A0A542DWG6"/>
<dbReference type="Pfam" id="PF13556">
    <property type="entry name" value="HTH_30"/>
    <property type="match status" value="1"/>
</dbReference>
<feature type="domain" description="PucR C-terminal helix-turn-helix" evidence="1">
    <location>
        <begin position="345"/>
        <end position="400"/>
    </location>
</feature>
<evidence type="ECO:0000259" key="2">
    <source>
        <dbReference type="Pfam" id="PF14361"/>
    </source>
</evidence>
<dbReference type="Proteomes" id="UP000317893">
    <property type="component" value="Unassembled WGS sequence"/>
</dbReference>
<dbReference type="RefSeq" id="WP_141846477.1">
    <property type="nucleotide sequence ID" value="NZ_BAAAPR010000006.1"/>
</dbReference>
<sequence length="406" mass="44532">MSTVTRPVRDPRRHPVSAPLPDRAAQIHAWYLALPAVDVERLVHDVDVLVRDVAPAFTDQANRRSNSTTEFVERAFTSFTTYLADPQSAAAEIGPVFAGVGRQMAVDGVTIETMQRTLEEASGLIVGRLEHMIDRHPLKASLALHLVAMLTDYLARLREHVEAGMRSIQPDDPGGPRRDRAMIFRFLRTGVTRDAVQAFTDRTGMVVPPRVAAVCVVGAREPLATLAPLDELGYLPATGPLSELLLVPEDLPAVEVAARGLRPGDRIVVGPTVPATRAVESFAVARAARSHLDSPTLPRTPVLRCDEHLVELLLLGDHVSPASLVERRLAPLAQVPEKDREQYATVLYALLASGKSVRQLARDLHYHQQTLQARVNRLRAAYGPELDDPDVRLEIMLALRCVMGGR</sequence>
<reference evidence="3 4" key="1">
    <citation type="submission" date="2019-06" db="EMBL/GenBank/DDBJ databases">
        <title>Sequencing the genomes of 1000 actinobacteria strains.</title>
        <authorList>
            <person name="Klenk H.-P."/>
        </authorList>
    </citation>
    <scope>NUCLEOTIDE SEQUENCE [LARGE SCALE GENOMIC DNA]</scope>
    <source>
        <strain evidence="3 4">DSM 18607</strain>
    </source>
</reference>
<dbReference type="OrthoDB" id="2973014at2"/>
<evidence type="ECO:0000313" key="4">
    <source>
        <dbReference type="Proteomes" id="UP000317893"/>
    </source>
</evidence>
<gene>
    <name evidence="3" type="ORF">FB458_0503</name>
</gene>
<dbReference type="PANTHER" id="PTHR33744">
    <property type="entry name" value="CARBOHYDRATE DIACID REGULATOR"/>
    <property type="match status" value="1"/>
</dbReference>
<dbReference type="InterPro" id="IPR051448">
    <property type="entry name" value="CdaR-like_regulators"/>
</dbReference>
<evidence type="ECO:0000313" key="3">
    <source>
        <dbReference type="EMBL" id="TQJ07441.1"/>
    </source>
</evidence>
<dbReference type="InterPro" id="IPR025736">
    <property type="entry name" value="PucR_C-HTH_dom"/>
</dbReference>
<feature type="domain" description="RsbT co-antagonist protein RsbRD N-terminal" evidence="2">
    <location>
        <begin position="42"/>
        <end position="167"/>
    </location>
</feature>
<accession>A0A542DWG6</accession>
<comment type="caution">
    <text evidence="3">The sequence shown here is derived from an EMBL/GenBank/DDBJ whole genome shotgun (WGS) entry which is preliminary data.</text>
</comment>
<dbReference type="EMBL" id="VFMN01000001">
    <property type="protein sequence ID" value="TQJ07441.1"/>
    <property type="molecule type" value="Genomic_DNA"/>
</dbReference>
<dbReference type="PANTHER" id="PTHR33744:SF1">
    <property type="entry name" value="DNA-BINDING TRANSCRIPTIONAL ACTIVATOR ADER"/>
    <property type="match status" value="1"/>
</dbReference>
<dbReference type="Pfam" id="PF14361">
    <property type="entry name" value="RsbRD_N"/>
    <property type="match status" value="1"/>
</dbReference>
<organism evidence="3 4">
    <name type="scientific">Lapillicoccus jejuensis</name>
    <dbReference type="NCBI Taxonomy" id="402171"/>
    <lineage>
        <taxon>Bacteria</taxon>
        <taxon>Bacillati</taxon>
        <taxon>Actinomycetota</taxon>
        <taxon>Actinomycetes</taxon>
        <taxon>Micrococcales</taxon>
        <taxon>Intrasporangiaceae</taxon>
        <taxon>Lapillicoccus</taxon>
    </lineage>
</organism>
<protein>
    <submittedName>
        <fullName evidence="3">PucR-like helix-turn-helix protein</fullName>
    </submittedName>
</protein>
<dbReference type="Gene3D" id="1.10.10.2840">
    <property type="entry name" value="PucR C-terminal helix-turn-helix domain"/>
    <property type="match status" value="1"/>
</dbReference>
<dbReference type="InterPro" id="IPR042070">
    <property type="entry name" value="PucR_C-HTH_sf"/>
</dbReference>
<proteinExistence type="predicted"/>
<dbReference type="InterPro" id="IPR025751">
    <property type="entry name" value="RsbRD_N_dom"/>
</dbReference>
<keyword evidence="4" id="KW-1185">Reference proteome</keyword>
<evidence type="ECO:0000259" key="1">
    <source>
        <dbReference type="Pfam" id="PF13556"/>
    </source>
</evidence>